<name>A0A179C0P5_RHILE</name>
<evidence type="ECO:0000259" key="4">
    <source>
        <dbReference type="Pfam" id="PF00478"/>
    </source>
</evidence>
<dbReference type="CDD" id="cd00381">
    <property type="entry name" value="IMPDH"/>
    <property type="match status" value="1"/>
</dbReference>
<dbReference type="EMBL" id="CP016287">
    <property type="protein sequence ID" value="ANP89918.1"/>
    <property type="molecule type" value="Genomic_DNA"/>
</dbReference>
<dbReference type="RefSeq" id="WP_064244986.1">
    <property type="nucleotide sequence ID" value="NZ_CP016287.1"/>
</dbReference>
<dbReference type="EMBL" id="LWBS01000005">
    <property type="protein sequence ID" value="OAP97587.1"/>
    <property type="molecule type" value="Genomic_DNA"/>
</dbReference>
<evidence type="ECO:0000313" key="6">
    <source>
        <dbReference type="EMBL" id="OAP97587.1"/>
    </source>
</evidence>
<geneLocation type="plasmid" evidence="5 7">
    <name>unnamed1</name>
</geneLocation>
<dbReference type="PANTHER" id="PTHR11911:SF111">
    <property type="entry name" value="INOSINE-5'-MONOPHOSPHATE DEHYDROGENASE"/>
    <property type="match status" value="1"/>
</dbReference>
<dbReference type="OrthoDB" id="9805398at2"/>
<feature type="binding site" description="in other chain" evidence="3">
    <location>
        <position position="196"/>
    </location>
    <ligand>
        <name>K(+)</name>
        <dbReference type="ChEBI" id="CHEBI:29103"/>
        <note>ligand shared between two tetrameric partners</note>
    </ligand>
</feature>
<keyword evidence="3" id="KW-0630">Potassium</keyword>
<sequence length="401" mass="42350">MTSDIIPLGLSFDDVLLVPQRTRARSRKDIDISSRVTHRRRLAVPILSANVPWCTDARMAIAMGRLGGLGVLHRMMPIKDQVTAILNVKSAMIDPATAHTATQSVDGRLLAAAAIGAKAEALERAAALVEAGAEILVLDIAHGHADYAIETVARLKDRYPAVEVIAGNVATAEGTHDLIEAGADAIKVGIGPGGICTTRLVAGAGVPQLTAVRDCVAVARAHDVPVIADGGIRGSGEITKALAAGASTVMLGSILAGAEESAAFTVERDGRRYKISTGFVSLGVNLTIRWTEGDLVFDDEIADYEPEGVEATFEYRGPLMQVVRSLSNGLRSGISYCGSMDIAEMHEKARFVQITGAGIAESKPHAIGLVQQIQPNYREQFLREAAAARAIKSTQTVEFSP</sequence>
<dbReference type="InterPro" id="IPR001093">
    <property type="entry name" value="IMP_DH_GMPRt"/>
</dbReference>
<keyword evidence="2" id="KW-0520">NAD</keyword>
<dbReference type="SMART" id="SM01240">
    <property type="entry name" value="IMPDH"/>
    <property type="match status" value="1"/>
</dbReference>
<feature type="binding site" description="in other chain" evidence="3">
    <location>
        <position position="193"/>
    </location>
    <ligand>
        <name>K(+)</name>
        <dbReference type="ChEBI" id="CHEBI:29103"/>
        <note>ligand shared between two tetrameric partners</note>
    </ligand>
</feature>
<dbReference type="Pfam" id="PF00478">
    <property type="entry name" value="IMPDH"/>
    <property type="match status" value="1"/>
</dbReference>
<feature type="binding site" evidence="2">
    <location>
        <begin position="139"/>
        <end position="141"/>
    </location>
    <ligand>
        <name>NAD(+)</name>
        <dbReference type="ChEBI" id="CHEBI:57540"/>
    </ligand>
</feature>
<keyword evidence="5" id="KW-0614">Plasmid</keyword>
<evidence type="ECO:0000313" key="5">
    <source>
        <dbReference type="EMBL" id="ANP89918.1"/>
    </source>
</evidence>
<dbReference type="InterPro" id="IPR005990">
    <property type="entry name" value="IMP_DH"/>
</dbReference>
<evidence type="ECO:0000256" key="3">
    <source>
        <dbReference type="PIRSR" id="PIRSR000130-4"/>
    </source>
</evidence>
<dbReference type="GO" id="GO:0003938">
    <property type="term" value="F:IMP dehydrogenase activity"/>
    <property type="evidence" value="ECO:0007669"/>
    <property type="project" value="InterPro"/>
</dbReference>
<feature type="domain" description="IMP dehydrogenase/GMP reductase" evidence="4">
    <location>
        <begin position="9"/>
        <end position="365"/>
    </location>
</feature>
<dbReference type="PANTHER" id="PTHR11911">
    <property type="entry name" value="INOSINE-5-MONOPHOSPHATE DEHYDROGENASE RELATED"/>
    <property type="match status" value="1"/>
</dbReference>
<dbReference type="PIRSF" id="PIRSF000130">
    <property type="entry name" value="IMPDH"/>
    <property type="match status" value="1"/>
</dbReference>
<reference evidence="6" key="1">
    <citation type="submission" date="2016-04" db="EMBL/GenBank/DDBJ databases">
        <title>Fast-growing isolate from the root nodules of Vavilovia formosa.</title>
        <authorList>
            <person name="Kimeklis A."/>
            <person name="Safronova V."/>
            <person name="Belimov A."/>
            <person name="Andronov E."/>
        </authorList>
    </citation>
    <scope>NUCLEOTIDE SEQUENCE [LARGE SCALE GENOMIC DNA]</scope>
    <source>
        <strain evidence="6">Vaf-46</strain>
    </source>
</reference>
<dbReference type="AlphaFoldDB" id="A0A179C0P5"/>
<dbReference type="SUPFAM" id="SSF51412">
    <property type="entry name" value="Inosine monophosphate dehydrogenase (IMPDH)"/>
    <property type="match status" value="1"/>
</dbReference>
<feature type="binding site" evidence="2">
    <location>
        <begin position="189"/>
        <end position="191"/>
    </location>
    <ligand>
        <name>NAD(+)</name>
        <dbReference type="ChEBI" id="CHEBI:57540"/>
    </ligand>
</feature>
<gene>
    <name evidence="6" type="ORF">A4U53_36535</name>
    <name evidence="5" type="ORF">BA011_30010</name>
</gene>
<dbReference type="GO" id="GO:0006183">
    <property type="term" value="P:GTP biosynthetic process"/>
    <property type="evidence" value="ECO:0007669"/>
    <property type="project" value="TreeGrafter"/>
</dbReference>
<accession>A0A179C0P5</accession>
<dbReference type="Proteomes" id="UP000092691">
    <property type="component" value="Plasmid unnamed1"/>
</dbReference>
<reference evidence="5 7" key="2">
    <citation type="submission" date="2016-06" db="EMBL/GenBank/DDBJ databases">
        <title>Microsymbionts genomes from the relict species Vavilovia formosa.</title>
        <authorList>
            <person name="Chirak E."/>
            <person name="Kimeklis A."/>
            <person name="Andronov E."/>
        </authorList>
    </citation>
    <scope>NUCLEOTIDE SEQUENCE [LARGE SCALE GENOMIC DNA]</scope>
    <source>
        <strain evidence="5 7">Vaf10</strain>
        <plasmid evidence="7">Plasmid unnamed1</plasmid>
        <plasmid evidence="5">unnamed1</plasmid>
    </source>
</reference>
<organism evidence="6">
    <name type="scientific">Rhizobium leguminosarum</name>
    <dbReference type="NCBI Taxonomy" id="384"/>
    <lineage>
        <taxon>Bacteria</taxon>
        <taxon>Pseudomonadati</taxon>
        <taxon>Pseudomonadota</taxon>
        <taxon>Alphaproteobacteria</taxon>
        <taxon>Hyphomicrobiales</taxon>
        <taxon>Rhizobiaceae</taxon>
        <taxon>Rhizobium/Agrobacterium group</taxon>
        <taxon>Rhizobium</taxon>
    </lineage>
</organism>
<evidence type="ECO:0000313" key="7">
    <source>
        <dbReference type="Proteomes" id="UP000092691"/>
    </source>
</evidence>
<evidence type="ECO:0000256" key="1">
    <source>
        <dbReference type="ARBA" id="ARBA00005502"/>
    </source>
</evidence>
<dbReference type="FunFam" id="3.20.20.70:FF:000424">
    <property type="entry name" value="Inosine-5'-monophosphate dehydrogenase 2"/>
    <property type="match status" value="1"/>
</dbReference>
<protein>
    <submittedName>
        <fullName evidence="6">Guanosine monophosphate reductase</fullName>
    </submittedName>
</protein>
<dbReference type="InterPro" id="IPR013785">
    <property type="entry name" value="Aldolase_TIM"/>
</dbReference>
<feature type="binding site" description="in other chain" evidence="3">
    <location>
        <position position="191"/>
    </location>
    <ligand>
        <name>K(+)</name>
        <dbReference type="ChEBI" id="CHEBI:29103"/>
        <note>ligand shared between two tetrameric partners</note>
    </ligand>
</feature>
<evidence type="ECO:0000256" key="2">
    <source>
        <dbReference type="PIRSR" id="PIRSR000130-3"/>
    </source>
</evidence>
<proteinExistence type="inferred from homology"/>
<comment type="similarity">
    <text evidence="1">Belongs to the IMPDH/GMPR family.</text>
</comment>
<dbReference type="Gene3D" id="3.20.20.70">
    <property type="entry name" value="Aldolase class I"/>
    <property type="match status" value="1"/>
</dbReference>